<accession>A0A1B1K802</accession>
<reference evidence="1 2" key="1">
    <citation type="submission" date="2014-07" db="EMBL/GenBank/DDBJ databases">
        <authorList>
            <person name="Zhang J.E."/>
            <person name="Yang H."/>
            <person name="Guo J."/>
            <person name="Deng Z."/>
            <person name="Luo H."/>
            <person name="Luo M."/>
            <person name="Zhao B."/>
        </authorList>
    </citation>
    <scope>NUCLEOTIDE SEQUENCE [LARGE SCALE GENOMIC DNA]</scope>
    <source>
        <strain evidence="1 2">1CP</strain>
    </source>
</reference>
<dbReference type="RefSeq" id="WP_065491376.1">
    <property type="nucleotide sequence ID" value="NZ_CP009111.1"/>
</dbReference>
<dbReference type="PATRIC" id="fig|37919.13.peg.4208"/>
<dbReference type="AlphaFoldDB" id="A0A1B1K802"/>
<organism evidence="1 2">
    <name type="scientific">Rhodococcus opacus</name>
    <name type="common">Nocardia opaca</name>
    <dbReference type="NCBI Taxonomy" id="37919"/>
    <lineage>
        <taxon>Bacteria</taxon>
        <taxon>Bacillati</taxon>
        <taxon>Actinomycetota</taxon>
        <taxon>Actinomycetes</taxon>
        <taxon>Mycobacteriales</taxon>
        <taxon>Nocardiaceae</taxon>
        <taxon>Rhodococcus</taxon>
    </lineage>
</organism>
<name>A0A1B1K802_RHOOP</name>
<proteinExistence type="predicted"/>
<gene>
    <name evidence="1" type="ORF">R1CP_20080</name>
</gene>
<dbReference type="EMBL" id="CP009111">
    <property type="protein sequence ID" value="ANS28696.1"/>
    <property type="molecule type" value="Genomic_DNA"/>
</dbReference>
<protein>
    <submittedName>
        <fullName evidence="1">Uncharacterized protein</fullName>
    </submittedName>
</protein>
<sequence>MTARPLAIIRVGYGLLQLSAPNLVPARVLGAPLRGHEQVVVRLLGARHLLQAAITTALPTPSVLRYGAGVDAAHAASMMVAALDRRRRRTAVAETVCASVFTIAGVRAARRVDRPLSGRAATTT</sequence>
<evidence type="ECO:0000313" key="1">
    <source>
        <dbReference type="EMBL" id="ANS28696.1"/>
    </source>
</evidence>
<evidence type="ECO:0000313" key="2">
    <source>
        <dbReference type="Proteomes" id="UP000186108"/>
    </source>
</evidence>
<dbReference type="Proteomes" id="UP000186108">
    <property type="component" value="Chromosome"/>
</dbReference>